<gene>
    <name evidence="1" type="ORF">F3Y22_tig00112281pilonHSYRG00195</name>
</gene>
<reference evidence="1" key="1">
    <citation type="submission" date="2019-09" db="EMBL/GenBank/DDBJ databases">
        <title>Draft genome information of white flower Hibiscus syriacus.</title>
        <authorList>
            <person name="Kim Y.-M."/>
        </authorList>
    </citation>
    <scope>NUCLEOTIDE SEQUENCE [LARGE SCALE GENOMIC DNA]</scope>
    <source>
        <strain evidence="1">YM2019G1</strain>
    </source>
</reference>
<dbReference type="EMBL" id="VEPZ02001541">
    <property type="protein sequence ID" value="KAE8668935.1"/>
    <property type="molecule type" value="Genomic_DNA"/>
</dbReference>
<protein>
    <submittedName>
        <fullName evidence="1">Uncharacterized protein</fullName>
    </submittedName>
</protein>
<proteinExistence type="predicted"/>
<evidence type="ECO:0000313" key="1">
    <source>
        <dbReference type="EMBL" id="KAE8668935.1"/>
    </source>
</evidence>
<dbReference type="Gene3D" id="3.40.50.300">
    <property type="entry name" value="P-loop containing nucleotide triphosphate hydrolases"/>
    <property type="match status" value="1"/>
</dbReference>
<evidence type="ECO:0000313" key="2">
    <source>
        <dbReference type="Proteomes" id="UP000436088"/>
    </source>
</evidence>
<dbReference type="InterPro" id="IPR027417">
    <property type="entry name" value="P-loop_NTPase"/>
</dbReference>
<keyword evidence="2" id="KW-1185">Reference proteome</keyword>
<sequence length="139" mass="15988">MNKIKLNKSYGNSQCSLHTHCSEHLISCIGGDLELHKAAERGGYGDERYEHLEFQKKVAQHYMLLEDSSWKKAAERGYGDERRASRVSEESCQHYMLLEDSSWKAHPAPWKMWKTGEGDGIRICLELPERKALSSLLSY</sequence>
<accession>A0A6A2XPV0</accession>
<organism evidence="1 2">
    <name type="scientific">Hibiscus syriacus</name>
    <name type="common">Rose of Sharon</name>
    <dbReference type="NCBI Taxonomy" id="106335"/>
    <lineage>
        <taxon>Eukaryota</taxon>
        <taxon>Viridiplantae</taxon>
        <taxon>Streptophyta</taxon>
        <taxon>Embryophyta</taxon>
        <taxon>Tracheophyta</taxon>
        <taxon>Spermatophyta</taxon>
        <taxon>Magnoliopsida</taxon>
        <taxon>eudicotyledons</taxon>
        <taxon>Gunneridae</taxon>
        <taxon>Pentapetalae</taxon>
        <taxon>rosids</taxon>
        <taxon>malvids</taxon>
        <taxon>Malvales</taxon>
        <taxon>Malvaceae</taxon>
        <taxon>Malvoideae</taxon>
        <taxon>Hibiscus</taxon>
    </lineage>
</organism>
<dbReference type="AlphaFoldDB" id="A0A6A2XPV0"/>
<comment type="caution">
    <text evidence="1">The sequence shown here is derived from an EMBL/GenBank/DDBJ whole genome shotgun (WGS) entry which is preliminary data.</text>
</comment>
<name>A0A6A2XPV0_HIBSY</name>
<dbReference type="Proteomes" id="UP000436088">
    <property type="component" value="Unassembled WGS sequence"/>
</dbReference>